<dbReference type="Proteomes" id="UP000317365">
    <property type="component" value="Chromosome"/>
</dbReference>
<dbReference type="InterPro" id="IPR001155">
    <property type="entry name" value="OxRdtase_FMN_N"/>
</dbReference>
<dbReference type="GO" id="GO:0008670">
    <property type="term" value="F:2,4-dienoyl-CoA reductase (NADPH) activity"/>
    <property type="evidence" value="ECO:0007669"/>
    <property type="project" value="TreeGrafter"/>
</dbReference>
<protein>
    <submittedName>
        <fullName evidence="12">NADPH-dependent 2,4-dienoyl-CoA reductase</fullName>
    </submittedName>
</protein>
<dbReference type="PANTHER" id="PTHR42917">
    <property type="entry name" value="2,4-DIENOYL-COA REDUCTASE"/>
    <property type="match status" value="1"/>
</dbReference>
<dbReference type="InterPro" id="IPR032710">
    <property type="entry name" value="NTF2-like_dom_sf"/>
</dbReference>
<sequence>MTTAPTYPHMLQPLDLGFTTLKNRVLMGSMHVGLEEAKDGFNRMAAFYAERAKGGVGLIVTGGIAPNDRARPMPGGAAMTTQKEADKHKVVTDAVHAAGGKICMQILHFGRYAYHPELVAPSALKAPISPFRPHALTTEEVSQTIEDYANAAALAQSAGYDGVEIMGSEGYLINEFIAKQTNQRDDEWGGSYENRIRFPLEIVRKTRARVGANFILIFRLSMLDLVEGGSTKEEVVQLAQALEAAGVTILNTGIGWHEARIPTIATKVPRAAFAWVTEQLKGKVKIPLIATNRINTPEVAEQILSSGQADMVSMARPFLADPLFVQKAAEGKADQINTCIGCNQACLDHTFGGKITSCLVNPRACHETLMVDSPAPSKERIAVVGAGPAGLAFSTEAARRGFEVTLFDAASEIGGQFNVAKQVPGKEEFYETLRYFGKQIELTGVKLQLNQKVSAQDLTAAGFKHVVLATGVTPRMPEIEGITHPKVLGYLDVLRDKKPVGKTVALIGAGGIGFDTAEYLLHEGTSPSLDQVKFFAEWGVDTTFAQAGGIKPAHIEKTPRKVYLLQRKTSKVGDGLGKTTGWIHRTSLKNREVEMINGVTYRKVDDAGLHITVGGKDMVLPVDNVVVCAGQDPQRALQAELQAAGVNVHLIGGADVAAELDAKRAIKQGTELALAFGAKPAQAAEAGAAPTLAQTLPAPVAASLKLWHQMIAENNLAELPTILHRKAVFRSPMAHTPYPSAQAVQVILTNVVQVFEDFKYHRELASADGHSLVLEFSAKVNGKELKGIDMVQFDAEGKITDFEVMVRPMSGLQALGDEMGKRLAPYMAMMKPAKT</sequence>
<accession>A0A515EUY3</accession>
<organism evidence="12 13">
    <name type="scientific">Rhodoferax aquaticus</name>
    <dbReference type="NCBI Taxonomy" id="2527691"/>
    <lineage>
        <taxon>Bacteria</taxon>
        <taxon>Pseudomonadati</taxon>
        <taxon>Pseudomonadota</taxon>
        <taxon>Betaproteobacteria</taxon>
        <taxon>Burkholderiales</taxon>
        <taxon>Comamonadaceae</taxon>
        <taxon>Rhodoferax</taxon>
    </lineage>
</organism>
<dbReference type="FunFam" id="3.20.20.70:FF:000082">
    <property type="entry name" value="NADPH-dependent 2,4-dienoyl-CoA reductase"/>
    <property type="match status" value="1"/>
</dbReference>
<dbReference type="Pfam" id="PF07992">
    <property type="entry name" value="Pyr_redox_2"/>
    <property type="match status" value="1"/>
</dbReference>
<dbReference type="Gene3D" id="3.40.50.720">
    <property type="entry name" value="NAD(P)-binding Rossmann-like Domain"/>
    <property type="match status" value="1"/>
</dbReference>
<keyword evidence="8" id="KW-0408">Iron</keyword>
<keyword evidence="13" id="KW-1185">Reference proteome</keyword>
<comment type="cofactor">
    <cofactor evidence="2">
        <name>[4Fe-4S] cluster</name>
        <dbReference type="ChEBI" id="CHEBI:49883"/>
    </cofactor>
</comment>
<dbReference type="KEGG" id="rhg:EXZ61_21355"/>
<dbReference type="InterPro" id="IPR051793">
    <property type="entry name" value="NADH:flavin_oxidoreductase"/>
</dbReference>
<name>A0A515EUY3_9BURK</name>
<dbReference type="Gene3D" id="3.10.450.50">
    <property type="match status" value="1"/>
</dbReference>
<evidence type="ECO:0000256" key="2">
    <source>
        <dbReference type="ARBA" id="ARBA00001966"/>
    </source>
</evidence>
<evidence type="ECO:0000256" key="3">
    <source>
        <dbReference type="ARBA" id="ARBA00011048"/>
    </source>
</evidence>
<dbReference type="GO" id="GO:0010181">
    <property type="term" value="F:FMN binding"/>
    <property type="evidence" value="ECO:0007669"/>
    <property type="project" value="InterPro"/>
</dbReference>
<evidence type="ECO:0000256" key="4">
    <source>
        <dbReference type="ARBA" id="ARBA00022630"/>
    </source>
</evidence>
<keyword evidence="6" id="KW-0479">Metal-binding</keyword>
<dbReference type="Pfam" id="PF00724">
    <property type="entry name" value="Oxidored_FMN"/>
    <property type="match status" value="1"/>
</dbReference>
<dbReference type="InterPro" id="IPR013785">
    <property type="entry name" value="Aldolase_TIM"/>
</dbReference>
<dbReference type="CDD" id="cd02930">
    <property type="entry name" value="DCR_FMN"/>
    <property type="match status" value="1"/>
</dbReference>
<evidence type="ECO:0000256" key="6">
    <source>
        <dbReference type="ARBA" id="ARBA00022723"/>
    </source>
</evidence>
<dbReference type="Gene3D" id="3.50.50.60">
    <property type="entry name" value="FAD/NAD(P)-binding domain"/>
    <property type="match status" value="1"/>
</dbReference>
<dbReference type="PRINTS" id="PR00411">
    <property type="entry name" value="PNDRDTASEI"/>
</dbReference>
<dbReference type="GO" id="GO:0033543">
    <property type="term" value="P:fatty acid beta-oxidation, unsaturated, even number, reductase/isomerase pathway"/>
    <property type="evidence" value="ECO:0007669"/>
    <property type="project" value="TreeGrafter"/>
</dbReference>
<dbReference type="PRINTS" id="PR00368">
    <property type="entry name" value="FADPNR"/>
</dbReference>
<dbReference type="SUPFAM" id="SSF51395">
    <property type="entry name" value="FMN-linked oxidoreductases"/>
    <property type="match status" value="1"/>
</dbReference>
<dbReference type="PANTHER" id="PTHR42917:SF2">
    <property type="entry name" value="2,4-DIENOYL-COA REDUCTASE [(2E)-ENOYL-COA-PRODUCING]"/>
    <property type="match status" value="1"/>
</dbReference>
<evidence type="ECO:0000259" key="10">
    <source>
        <dbReference type="Pfam" id="PF00724"/>
    </source>
</evidence>
<evidence type="ECO:0000256" key="5">
    <source>
        <dbReference type="ARBA" id="ARBA00022643"/>
    </source>
</evidence>
<evidence type="ECO:0000259" key="11">
    <source>
        <dbReference type="Pfam" id="PF07992"/>
    </source>
</evidence>
<dbReference type="FunFam" id="3.50.50.60:FF:000113">
    <property type="entry name" value="NADPH-dependent 2,4-dienoyl-CoA reductase"/>
    <property type="match status" value="1"/>
</dbReference>
<dbReference type="GO" id="GO:0051536">
    <property type="term" value="F:iron-sulfur cluster binding"/>
    <property type="evidence" value="ECO:0007669"/>
    <property type="project" value="UniProtKB-KW"/>
</dbReference>
<keyword evidence="5" id="KW-0288">FMN</keyword>
<gene>
    <name evidence="12" type="ORF">EXZ61_21355</name>
</gene>
<reference evidence="13" key="2">
    <citation type="journal article" date="2020" name="Int. J. Syst. Evol. Microbiol.">
        <title>Genomic insights into a novel species Rhodoferax aquaticus sp. nov., isolated from freshwater.</title>
        <authorList>
            <person name="Li T."/>
            <person name="Zhuo Y."/>
            <person name="Jin C.Z."/>
            <person name="Wu X."/>
            <person name="Ko S.R."/>
            <person name="Jin F.J."/>
            <person name="Ahn C.Y."/>
            <person name="Oh H.M."/>
            <person name="Lee H.G."/>
            <person name="Jin L."/>
        </authorList>
    </citation>
    <scope>NUCLEOTIDE SEQUENCE [LARGE SCALE GENOMIC DNA]</scope>
    <source>
        <strain evidence="13">Gr-4</strain>
    </source>
</reference>
<dbReference type="GO" id="GO:0046872">
    <property type="term" value="F:metal ion binding"/>
    <property type="evidence" value="ECO:0007669"/>
    <property type="project" value="UniProtKB-KW"/>
</dbReference>
<evidence type="ECO:0000313" key="12">
    <source>
        <dbReference type="EMBL" id="QDL56497.1"/>
    </source>
</evidence>
<dbReference type="EMBL" id="CP036282">
    <property type="protein sequence ID" value="QDL56497.1"/>
    <property type="molecule type" value="Genomic_DNA"/>
</dbReference>
<proteinExistence type="inferred from homology"/>
<evidence type="ECO:0000256" key="7">
    <source>
        <dbReference type="ARBA" id="ARBA00023002"/>
    </source>
</evidence>
<evidence type="ECO:0000256" key="9">
    <source>
        <dbReference type="ARBA" id="ARBA00023014"/>
    </source>
</evidence>
<dbReference type="SUPFAM" id="SSF54427">
    <property type="entry name" value="NTF2-like"/>
    <property type="match status" value="1"/>
</dbReference>
<keyword evidence="4" id="KW-0285">Flavoprotein</keyword>
<comment type="cofactor">
    <cofactor evidence="1">
        <name>FMN</name>
        <dbReference type="ChEBI" id="CHEBI:58210"/>
    </cofactor>
</comment>
<evidence type="ECO:0000256" key="1">
    <source>
        <dbReference type="ARBA" id="ARBA00001917"/>
    </source>
</evidence>
<dbReference type="Gene3D" id="3.20.20.70">
    <property type="entry name" value="Aldolase class I"/>
    <property type="match status" value="1"/>
</dbReference>
<dbReference type="AlphaFoldDB" id="A0A515EUY3"/>
<feature type="domain" description="NADH:flavin oxidoreductase/NADH oxidase N-terminal" evidence="10">
    <location>
        <begin position="11"/>
        <end position="334"/>
    </location>
</feature>
<keyword evidence="9" id="KW-0411">Iron-sulfur</keyword>
<feature type="domain" description="FAD/NAD(P)-binding" evidence="11">
    <location>
        <begin position="380"/>
        <end position="655"/>
    </location>
</feature>
<reference evidence="13" key="1">
    <citation type="submission" date="2019-02" db="EMBL/GenBank/DDBJ databases">
        <title>Complete genome sequence of Rhodoferax sp. Gr-4.</title>
        <authorList>
            <person name="Jin L."/>
        </authorList>
    </citation>
    <scope>NUCLEOTIDE SEQUENCE [LARGE SCALE GENOMIC DNA]</scope>
    <source>
        <strain evidence="13">Gr-4</strain>
    </source>
</reference>
<evidence type="ECO:0000313" key="13">
    <source>
        <dbReference type="Proteomes" id="UP000317365"/>
    </source>
</evidence>
<evidence type="ECO:0000256" key="8">
    <source>
        <dbReference type="ARBA" id="ARBA00023004"/>
    </source>
</evidence>
<dbReference type="InterPro" id="IPR023753">
    <property type="entry name" value="FAD/NAD-binding_dom"/>
</dbReference>
<keyword evidence="7" id="KW-0560">Oxidoreductase</keyword>
<dbReference type="SUPFAM" id="SSF51905">
    <property type="entry name" value="FAD/NAD(P)-binding domain"/>
    <property type="match status" value="1"/>
</dbReference>
<dbReference type="InterPro" id="IPR036188">
    <property type="entry name" value="FAD/NAD-bd_sf"/>
</dbReference>
<comment type="similarity">
    <text evidence="3">In the N-terminal section; belongs to the NADH:flavin oxidoreductase/NADH oxidase family.</text>
</comment>